<dbReference type="AlphaFoldDB" id="A0A804PH03"/>
<dbReference type="InParanoid" id="A0A804PH03"/>
<reference evidence="2" key="3">
    <citation type="submission" date="2021-05" db="UniProtKB">
        <authorList>
            <consortium name="EnsemblPlants"/>
        </authorList>
    </citation>
    <scope>IDENTIFICATION</scope>
    <source>
        <strain evidence="2">cv. B73</strain>
    </source>
</reference>
<dbReference type="EnsemblPlants" id="Zm00001eb238530_T001">
    <property type="protein sequence ID" value="Zm00001eb238530_P001"/>
    <property type="gene ID" value="Zm00001eb238530"/>
</dbReference>
<reference evidence="3" key="1">
    <citation type="journal article" date="2009" name="Science">
        <title>The B73 maize genome: complexity, diversity, and dynamics.</title>
        <authorList>
            <person name="Schnable P.S."/>
            <person name="Ware D."/>
            <person name="Fulton R.S."/>
            <person name="Stein J.C."/>
            <person name="Wei F."/>
            <person name="Pasternak S."/>
            <person name="Liang C."/>
            <person name="Zhang J."/>
            <person name="Fulton L."/>
            <person name="Graves T.A."/>
            <person name="Minx P."/>
            <person name="Reily A.D."/>
            <person name="Courtney L."/>
            <person name="Kruchowski S.S."/>
            <person name="Tomlinson C."/>
            <person name="Strong C."/>
            <person name="Delehaunty K."/>
            <person name="Fronick C."/>
            <person name="Courtney B."/>
            <person name="Rock S.M."/>
            <person name="Belter E."/>
            <person name="Du F."/>
            <person name="Kim K."/>
            <person name="Abbott R.M."/>
            <person name="Cotton M."/>
            <person name="Levy A."/>
            <person name="Marchetto P."/>
            <person name="Ochoa K."/>
            <person name="Jackson S.M."/>
            <person name="Gillam B."/>
            <person name="Chen W."/>
            <person name="Yan L."/>
            <person name="Higginbotham J."/>
            <person name="Cardenas M."/>
            <person name="Waligorski J."/>
            <person name="Applebaum E."/>
            <person name="Phelps L."/>
            <person name="Falcone J."/>
            <person name="Kanchi K."/>
            <person name="Thane T."/>
            <person name="Scimone A."/>
            <person name="Thane N."/>
            <person name="Henke J."/>
            <person name="Wang T."/>
            <person name="Ruppert J."/>
            <person name="Shah N."/>
            <person name="Rotter K."/>
            <person name="Hodges J."/>
            <person name="Ingenthron E."/>
            <person name="Cordes M."/>
            <person name="Kohlberg S."/>
            <person name="Sgro J."/>
            <person name="Delgado B."/>
            <person name="Mead K."/>
            <person name="Chinwalla A."/>
            <person name="Leonard S."/>
            <person name="Crouse K."/>
            <person name="Collura K."/>
            <person name="Kudrna D."/>
            <person name="Currie J."/>
            <person name="He R."/>
            <person name="Angelova A."/>
            <person name="Rajasekar S."/>
            <person name="Mueller T."/>
            <person name="Lomeli R."/>
            <person name="Scara G."/>
            <person name="Ko A."/>
            <person name="Delaney K."/>
            <person name="Wissotski M."/>
            <person name="Lopez G."/>
            <person name="Campos D."/>
            <person name="Braidotti M."/>
            <person name="Ashley E."/>
            <person name="Golser W."/>
            <person name="Kim H."/>
            <person name="Lee S."/>
            <person name="Lin J."/>
            <person name="Dujmic Z."/>
            <person name="Kim W."/>
            <person name="Talag J."/>
            <person name="Zuccolo A."/>
            <person name="Fan C."/>
            <person name="Sebastian A."/>
            <person name="Kramer M."/>
            <person name="Spiegel L."/>
            <person name="Nascimento L."/>
            <person name="Zutavern T."/>
            <person name="Miller B."/>
            <person name="Ambroise C."/>
            <person name="Muller S."/>
            <person name="Spooner W."/>
            <person name="Narechania A."/>
            <person name="Ren L."/>
            <person name="Wei S."/>
            <person name="Kumari S."/>
            <person name="Faga B."/>
            <person name="Levy M.J."/>
            <person name="McMahan L."/>
            <person name="Van Buren P."/>
            <person name="Vaughn M.W."/>
            <person name="Ying K."/>
            <person name="Yeh C.-T."/>
            <person name="Emrich S.J."/>
            <person name="Jia Y."/>
            <person name="Kalyanaraman A."/>
            <person name="Hsia A.-P."/>
            <person name="Barbazuk W.B."/>
            <person name="Baucom R.S."/>
            <person name="Brutnell T.P."/>
            <person name="Carpita N.C."/>
            <person name="Chaparro C."/>
            <person name="Chia J.-M."/>
            <person name="Deragon J.-M."/>
            <person name="Estill J.C."/>
            <person name="Fu Y."/>
            <person name="Jeddeloh J.A."/>
            <person name="Han Y."/>
            <person name="Lee H."/>
            <person name="Li P."/>
            <person name="Lisch D.R."/>
            <person name="Liu S."/>
            <person name="Liu Z."/>
            <person name="Nagel D.H."/>
            <person name="McCann M.C."/>
            <person name="SanMiguel P."/>
            <person name="Myers A.M."/>
            <person name="Nettleton D."/>
            <person name="Nguyen J."/>
            <person name="Penning B.W."/>
            <person name="Ponnala L."/>
            <person name="Schneider K.L."/>
            <person name="Schwartz D.C."/>
            <person name="Sharma A."/>
            <person name="Soderlund C."/>
            <person name="Springer N.M."/>
            <person name="Sun Q."/>
            <person name="Wang H."/>
            <person name="Waterman M."/>
            <person name="Westerman R."/>
            <person name="Wolfgruber T.K."/>
            <person name="Yang L."/>
            <person name="Yu Y."/>
            <person name="Zhang L."/>
            <person name="Zhou S."/>
            <person name="Zhu Q."/>
            <person name="Bennetzen J.L."/>
            <person name="Dawe R.K."/>
            <person name="Jiang J."/>
            <person name="Jiang N."/>
            <person name="Presting G.G."/>
            <person name="Wessler S.R."/>
            <person name="Aluru S."/>
            <person name="Martienssen R.A."/>
            <person name="Clifton S.W."/>
            <person name="McCombie W.R."/>
            <person name="Wing R.A."/>
            <person name="Wilson R.K."/>
        </authorList>
    </citation>
    <scope>NUCLEOTIDE SEQUENCE [LARGE SCALE GENOMIC DNA]</scope>
    <source>
        <strain evidence="3">cv. B73</strain>
    </source>
</reference>
<reference evidence="2" key="2">
    <citation type="submission" date="2019-07" db="EMBL/GenBank/DDBJ databases">
        <authorList>
            <person name="Seetharam A."/>
            <person name="Woodhouse M."/>
            <person name="Cannon E."/>
        </authorList>
    </citation>
    <scope>NUCLEOTIDE SEQUENCE [LARGE SCALE GENOMIC DNA]</scope>
    <source>
        <strain evidence="2">cv. B73</strain>
    </source>
</reference>
<evidence type="ECO:0000313" key="3">
    <source>
        <dbReference type="Proteomes" id="UP000007305"/>
    </source>
</evidence>
<accession>A0A804PH03</accession>
<protein>
    <submittedName>
        <fullName evidence="2">Uncharacterized protein</fullName>
    </submittedName>
</protein>
<name>A0A804PH03_MAIZE</name>
<dbReference type="Gramene" id="Zm00001eb238530_T001">
    <property type="protein sequence ID" value="Zm00001eb238530_P001"/>
    <property type="gene ID" value="Zm00001eb238530"/>
</dbReference>
<keyword evidence="3" id="KW-1185">Reference proteome</keyword>
<feature type="compositionally biased region" description="Basic and acidic residues" evidence="1">
    <location>
        <begin position="139"/>
        <end position="149"/>
    </location>
</feature>
<organism evidence="2 3">
    <name type="scientific">Zea mays</name>
    <name type="common">Maize</name>
    <dbReference type="NCBI Taxonomy" id="4577"/>
    <lineage>
        <taxon>Eukaryota</taxon>
        <taxon>Viridiplantae</taxon>
        <taxon>Streptophyta</taxon>
        <taxon>Embryophyta</taxon>
        <taxon>Tracheophyta</taxon>
        <taxon>Spermatophyta</taxon>
        <taxon>Magnoliopsida</taxon>
        <taxon>Liliopsida</taxon>
        <taxon>Poales</taxon>
        <taxon>Poaceae</taxon>
        <taxon>PACMAD clade</taxon>
        <taxon>Panicoideae</taxon>
        <taxon>Andropogonodae</taxon>
        <taxon>Andropogoneae</taxon>
        <taxon>Tripsacinae</taxon>
        <taxon>Zea</taxon>
    </lineage>
</organism>
<feature type="region of interest" description="Disordered" evidence="1">
    <location>
        <begin position="126"/>
        <end position="183"/>
    </location>
</feature>
<sequence>MQSKPNGLTYKEKKKKASVVRPCTVDLVEGLLDLLLAPVTVYVHSQHQSLKQQKRRDLKGTATNIGRAAAEEARQGEHLLQTQAKLPACLPGGEKRRVAELRRGRPANGAHTHLHLEHILLAHPGTGTGTAPPLNATPAERHTTTEQEGFRSGARALKSTRGGDEEGREGRTGGCNNIWLPRH</sequence>
<dbReference type="Proteomes" id="UP000007305">
    <property type="component" value="Chromosome 5"/>
</dbReference>
<evidence type="ECO:0000313" key="2">
    <source>
        <dbReference type="EnsemblPlants" id="Zm00001eb238530_P001"/>
    </source>
</evidence>
<proteinExistence type="predicted"/>
<feature type="compositionally biased region" description="Basic and acidic residues" evidence="1">
    <location>
        <begin position="161"/>
        <end position="171"/>
    </location>
</feature>
<evidence type="ECO:0000256" key="1">
    <source>
        <dbReference type="SAM" id="MobiDB-lite"/>
    </source>
</evidence>